<dbReference type="InterPro" id="IPR011010">
    <property type="entry name" value="DNA_brk_join_enz"/>
</dbReference>
<dbReference type="Pfam" id="PF00589">
    <property type="entry name" value="Phage_integrase"/>
    <property type="match status" value="1"/>
</dbReference>
<dbReference type="PROSITE" id="PS51898">
    <property type="entry name" value="TYR_RECOMBINASE"/>
    <property type="match status" value="1"/>
</dbReference>
<evidence type="ECO:0000259" key="2">
    <source>
        <dbReference type="PROSITE" id="PS51898"/>
    </source>
</evidence>
<dbReference type="AlphaFoldDB" id="T2JM83"/>
<sequence length="193" mass="22592">MKSNKRGQASIMTREQIKALYNNASPDLRLFLQIFRYTGERPQAVLSLEQNICYHEDGTVKDRLLFKGITRKQAAGKPAKDRVVLVREELKKELDCYDRPNSIYMFASPRNLSKPLTYHGLRYRFEKLLEKCGFQHHNFSLYSYRRTVADKLSRQDLTPKELMDAMGWKSYSSAIPYMEVDREVVDNAIRSLD</sequence>
<dbReference type="Proteomes" id="UP000018130">
    <property type="component" value="Unassembled WGS sequence"/>
</dbReference>
<dbReference type="SUPFAM" id="SSF56349">
    <property type="entry name" value="DNA breaking-rejoining enzymes"/>
    <property type="match status" value="1"/>
</dbReference>
<dbReference type="InterPro" id="IPR002104">
    <property type="entry name" value="Integrase_catalytic"/>
</dbReference>
<evidence type="ECO:0000313" key="3">
    <source>
        <dbReference type="EMBL" id="CCQ66360.1"/>
    </source>
</evidence>
<protein>
    <recommendedName>
        <fullName evidence="2">Tyr recombinase domain-containing protein</fullName>
    </recommendedName>
</protein>
<dbReference type="GO" id="GO:0015074">
    <property type="term" value="P:DNA integration"/>
    <property type="evidence" value="ECO:0007669"/>
    <property type="project" value="InterPro"/>
</dbReference>
<evidence type="ECO:0000313" key="4">
    <source>
        <dbReference type="Proteomes" id="UP000018130"/>
    </source>
</evidence>
<organism evidence="3 4">
    <name type="scientific">Crocosphaera watsonii WH 0402</name>
    <dbReference type="NCBI Taxonomy" id="1284629"/>
    <lineage>
        <taxon>Bacteria</taxon>
        <taxon>Bacillati</taxon>
        <taxon>Cyanobacteriota</taxon>
        <taxon>Cyanophyceae</taxon>
        <taxon>Oscillatoriophycideae</taxon>
        <taxon>Chroococcales</taxon>
        <taxon>Aphanothecaceae</taxon>
        <taxon>Crocosphaera</taxon>
    </lineage>
</organism>
<dbReference type="GO" id="GO:0003677">
    <property type="term" value="F:DNA binding"/>
    <property type="evidence" value="ECO:0007669"/>
    <property type="project" value="InterPro"/>
</dbReference>
<keyword evidence="1" id="KW-0233">DNA recombination</keyword>
<feature type="domain" description="Tyr recombinase" evidence="2">
    <location>
        <begin position="7"/>
        <end position="190"/>
    </location>
</feature>
<gene>
    <name evidence="3" type="ORF">CWATWH0402_5211</name>
</gene>
<dbReference type="GO" id="GO:0006310">
    <property type="term" value="P:DNA recombination"/>
    <property type="evidence" value="ECO:0007669"/>
    <property type="project" value="UniProtKB-KW"/>
</dbReference>
<evidence type="ECO:0000256" key="1">
    <source>
        <dbReference type="ARBA" id="ARBA00023172"/>
    </source>
</evidence>
<comment type="caution">
    <text evidence="3">The sequence shown here is derived from an EMBL/GenBank/DDBJ whole genome shotgun (WGS) entry which is preliminary data.</text>
</comment>
<dbReference type="Gene3D" id="1.10.443.10">
    <property type="entry name" value="Intergrase catalytic core"/>
    <property type="match status" value="1"/>
</dbReference>
<dbReference type="EMBL" id="CAQN01000415">
    <property type="protein sequence ID" value="CCQ66360.1"/>
    <property type="molecule type" value="Genomic_DNA"/>
</dbReference>
<reference evidence="3 4" key="2">
    <citation type="submission" date="2013-09" db="EMBL/GenBank/DDBJ databases">
        <title>Whole genome comparison of six Crocosphaera watsonii strains with differing phenotypes.</title>
        <authorList>
            <person name="Bench S.R."/>
            <person name="Heller P."/>
            <person name="Frank I."/>
            <person name="Arciniega M."/>
            <person name="Shilova I.N."/>
            <person name="Zehr J.P."/>
        </authorList>
    </citation>
    <scope>NUCLEOTIDE SEQUENCE [LARGE SCALE GENOMIC DNA]</scope>
    <source>
        <strain evidence="3 4">WH 0402</strain>
    </source>
</reference>
<accession>T2JM83</accession>
<proteinExistence type="predicted"/>
<reference evidence="3 4" key="1">
    <citation type="submission" date="2013-01" db="EMBL/GenBank/DDBJ databases">
        <authorList>
            <person name="Bench S."/>
        </authorList>
    </citation>
    <scope>NUCLEOTIDE SEQUENCE [LARGE SCALE GENOMIC DNA]</scope>
    <source>
        <strain evidence="3 4">WH 0402</strain>
    </source>
</reference>
<dbReference type="InterPro" id="IPR013762">
    <property type="entry name" value="Integrase-like_cat_sf"/>
</dbReference>
<dbReference type="RefSeq" id="WP_231599176.1">
    <property type="nucleotide sequence ID" value="NZ_CAQN01000415.1"/>
</dbReference>
<name>T2JM83_CROWT</name>